<keyword evidence="2" id="KW-1185">Reference proteome</keyword>
<evidence type="ECO:0000313" key="2">
    <source>
        <dbReference type="Proteomes" id="UP000631300"/>
    </source>
</evidence>
<keyword evidence="1" id="KW-0648">Protein biosynthesis</keyword>
<dbReference type="InterPro" id="IPR007411">
    <property type="entry name" value="EpmC"/>
</dbReference>
<organism evidence="1 2">
    <name type="scientific">Alteromonas halophila</name>
    <dbReference type="NCBI Taxonomy" id="516698"/>
    <lineage>
        <taxon>Bacteria</taxon>
        <taxon>Pseudomonadati</taxon>
        <taxon>Pseudomonadota</taxon>
        <taxon>Gammaproteobacteria</taxon>
        <taxon>Alteromonadales</taxon>
        <taxon>Alteromonadaceae</taxon>
        <taxon>Alteromonas/Salinimonas group</taxon>
        <taxon>Alteromonas</taxon>
    </lineage>
</organism>
<name>A0A918JPH7_9ALTE</name>
<dbReference type="AlphaFoldDB" id="A0A918JPH7"/>
<dbReference type="Pfam" id="PF04315">
    <property type="entry name" value="EpmC"/>
    <property type="match status" value="1"/>
</dbReference>
<accession>A0A918JPH7</accession>
<proteinExistence type="predicted"/>
<dbReference type="EMBL" id="BMXP01000011">
    <property type="protein sequence ID" value="GGW95055.1"/>
    <property type="molecule type" value="Genomic_DNA"/>
</dbReference>
<dbReference type="Proteomes" id="UP000631300">
    <property type="component" value="Unassembled WGS sequence"/>
</dbReference>
<comment type="caution">
    <text evidence="1">The sequence shown here is derived from an EMBL/GenBank/DDBJ whole genome shotgun (WGS) entry which is preliminary data.</text>
</comment>
<reference evidence="1" key="2">
    <citation type="submission" date="2020-09" db="EMBL/GenBank/DDBJ databases">
        <authorList>
            <person name="Sun Q."/>
            <person name="Kim S."/>
        </authorList>
    </citation>
    <scope>NUCLEOTIDE SEQUENCE</scope>
    <source>
        <strain evidence="1">KCTC 22164</strain>
    </source>
</reference>
<evidence type="ECO:0000313" key="1">
    <source>
        <dbReference type="EMBL" id="GGW95055.1"/>
    </source>
</evidence>
<keyword evidence="1" id="KW-0251">Elongation factor</keyword>
<protein>
    <submittedName>
        <fullName evidence="1">Elongation factor P hydroxylase</fullName>
    </submittedName>
</protein>
<reference evidence="1" key="1">
    <citation type="journal article" date="2014" name="Int. J. Syst. Evol. Microbiol.">
        <title>Complete genome sequence of Corynebacterium casei LMG S-19264T (=DSM 44701T), isolated from a smear-ripened cheese.</title>
        <authorList>
            <consortium name="US DOE Joint Genome Institute (JGI-PGF)"/>
            <person name="Walter F."/>
            <person name="Albersmeier A."/>
            <person name="Kalinowski J."/>
            <person name="Ruckert C."/>
        </authorList>
    </citation>
    <scope>NUCLEOTIDE SEQUENCE</scope>
    <source>
        <strain evidence="1">KCTC 22164</strain>
    </source>
</reference>
<dbReference type="GO" id="GO:0003746">
    <property type="term" value="F:translation elongation factor activity"/>
    <property type="evidence" value="ECO:0007669"/>
    <property type="project" value="UniProtKB-KW"/>
</dbReference>
<dbReference type="RefSeq" id="WP_373293930.1">
    <property type="nucleotide sequence ID" value="NZ_BMXP01000011.1"/>
</dbReference>
<gene>
    <name evidence="1" type="ORF">GCM10007391_31620</name>
</gene>
<sequence>MNRLDDNLREAKQVDTLIDAFEQAFFPRYNTRLVRGDDEPVYLPANDVCAFHKIVFAHGFFASALHELAHWCIAGKARRLQEDYGYWYCPDGRDEQAQRMFEKVEVKPQALEKAFSIACQRAFQVSTDNLHGAEPDRAAFTQAVDRQYYHYCEKGFPARAAQLINVLAQTFGGEDAAAQAQKQVA</sequence>